<gene>
    <name evidence="1" type="ORF">COEU31_20020</name>
</gene>
<dbReference type="AlphaFoldDB" id="A0AAI9K618"/>
<proteinExistence type="predicted"/>
<dbReference type="Proteomes" id="UP000660047">
    <property type="component" value="Unassembled WGS sequence"/>
</dbReference>
<dbReference type="PANTHER" id="PTHR11669">
    <property type="entry name" value="REPLICATION FACTOR C / DNA POLYMERASE III GAMMA-TAU SUBUNIT"/>
    <property type="match status" value="1"/>
</dbReference>
<dbReference type="GO" id="GO:0006261">
    <property type="term" value="P:DNA-templated DNA replication"/>
    <property type="evidence" value="ECO:0007669"/>
    <property type="project" value="TreeGrafter"/>
</dbReference>
<evidence type="ECO:0000313" key="2">
    <source>
        <dbReference type="Proteomes" id="UP000660047"/>
    </source>
</evidence>
<dbReference type="EMBL" id="BLYL01000012">
    <property type="protein sequence ID" value="GFO94956.1"/>
    <property type="molecule type" value="Genomic_DNA"/>
</dbReference>
<dbReference type="InterPro" id="IPR050238">
    <property type="entry name" value="DNA_Rep/Repair_Clamp_Loader"/>
</dbReference>
<protein>
    <submittedName>
        <fullName evidence="1">DNA polymerase III subunit delta</fullName>
    </submittedName>
</protein>
<dbReference type="InterPro" id="IPR027417">
    <property type="entry name" value="P-loop_NTPase"/>
</dbReference>
<name>A0AAI9K618_9FIRM</name>
<dbReference type="RefSeq" id="WP_015534369.1">
    <property type="nucleotide sequence ID" value="NZ_BLYL01000012.1"/>
</dbReference>
<accession>A0AAI9K618</accession>
<sequence>MIDFTDIIGHEDIIRHFKSSIELGKISQGYIINGETGSGKKTLTRALVKTLQCEEGGTEPCNHCKSCLQCETGNQPDIVWVTHDKPNVISVEEIRDQVNSDIDIKPYSSRYKIYVIEDAQLLNVNAQNALLKTIEEAPSYAIIILLTNNLDKMLQTIQSRCIVLNVKPVREHDILDYLMNELKLDKQKADFCMDFAQGNLGKAIRLATSDEYKEIKENVVKFMRHISDMSVDDMIFAIKNMELYKLKVSDYIDLMMMWYRDILMLKVSNNPGRLMFKEYYSDIRKQSSHISYEGIEKVLKSMDKAKVRLEANVSFDIVMELMLLTMKENC</sequence>
<dbReference type="Pfam" id="PF13177">
    <property type="entry name" value="DNA_pol3_delta2"/>
    <property type="match status" value="1"/>
</dbReference>
<reference evidence="1" key="1">
    <citation type="submission" date="2020-06" db="EMBL/GenBank/DDBJ databases">
        <title>Characterization of fructooligosaccharide metabolism and fructooligosaccharide-degrading enzymes in human commensal butyrate producers.</title>
        <authorList>
            <person name="Tanno H."/>
            <person name="Fujii T."/>
            <person name="Hirano K."/>
            <person name="Maeno S."/>
            <person name="Tonozuka T."/>
            <person name="Sakamoto M."/>
            <person name="Ohkuma M."/>
            <person name="Tochio T."/>
            <person name="Endo A."/>
        </authorList>
    </citation>
    <scope>NUCLEOTIDE SEQUENCE</scope>
    <source>
        <strain evidence="1">JCM 31265</strain>
    </source>
</reference>
<organism evidence="1 2">
    <name type="scientific">Coprococcus eutactus</name>
    <dbReference type="NCBI Taxonomy" id="33043"/>
    <lineage>
        <taxon>Bacteria</taxon>
        <taxon>Bacillati</taxon>
        <taxon>Bacillota</taxon>
        <taxon>Clostridia</taxon>
        <taxon>Lachnospirales</taxon>
        <taxon>Lachnospiraceae</taxon>
        <taxon>Coprococcus</taxon>
    </lineage>
</organism>
<dbReference type="PANTHER" id="PTHR11669:SF8">
    <property type="entry name" value="DNA POLYMERASE III SUBUNIT DELTA"/>
    <property type="match status" value="1"/>
</dbReference>
<dbReference type="SUPFAM" id="SSF52540">
    <property type="entry name" value="P-loop containing nucleoside triphosphate hydrolases"/>
    <property type="match status" value="1"/>
</dbReference>
<dbReference type="Gene3D" id="3.40.50.300">
    <property type="entry name" value="P-loop containing nucleotide triphosphate hydrolases"/>
    <property type="match status" value="1"/>
</dbReference>
<evidence type="ECO:0000313" key="1">
    <source>
        <dbReference type="EMBL" id="GFO94956.1"/>
    </source>
</evidence>
<comment type="caution">
    <text evidence="1">The sequence shown here is derived from an EMBL/GenBank/DDBJ whole genome shotgun (WGS) entry which is preliminary data.</text>
</comment>